<keyword evidence="5" id="KW-1185">Reference proteome</keyword>
<dbReference type="InterPro" id="IPR050425">
    <property type="entry name" value="NAD(P)_dehydrat-like"/>
</dbReference>
<gene>
    <name evidence="4" type="ORF">SLS62_003758</name>
</gene>
<evidence type="ECO:0000256" key="1">
    <source>
        <dbReference type="ARBA" id="ARBA00023002"/>
    </source>
</evidence>
<dbReference type="InterPro" id="IPR036291">
    <property type="entry name" value="NAD(P)-bd_dom_sf"/>
</dbReference>
<feature type="domain" description="NAD-dependent epimerase/dehydratase" evidence="3">
    <location>
        <begin position="16"/>
        <end position="197"/>
    </location>
</feature>
<name>A0AAN9UUF1_9PEZI</name>
<sequence>MVAPPKNAILPPGSLILITAVNGFMGCKVADELLALGYRVRGTVRDLSKSGWVKELFDSRYGAGMFELLEIADYKTPGALDAAVKGCGAFAHFVANVSFNPDPNIVVHDTVAYLTNALDAAAKEPGLKRFVYTSTAGTFSQGRFNEPIEVTQKTWNTGAVERAWAPPPYTPDRGLDTYIASKVAAEEALWSYMASQKPHFTANTTLPDFPTGVSVSPEKQSFCGMGPCYLFISALWRGDAFFKMLYPQFMIDARDNALLHVGALLHPDYRGERIFAVAHRKNWTDWIARLRAMYPEHEFPDPPENEGWDLSNIVDQPRAEDLLRWLGRPGWRPMEESMREAFDTVASLDVK</sequence>
<dbReference type="EMBL" id="JAKJXP020000022">
    <property type="protein sequence ID" value="KAK7754181.1"/>
    <property type="molecule type" value="Genomic_DNA"/>
</dbReference>
<protein>
    <recommendedName>
        <fullName evidence="3">NAD-dependent epimerase/dehydratase domain-containing protein</fullName>
    </recommendedName>
</protein>
<evidence type="ECO:0000313" key="5">
    <source>
        <dbReference type="Proteomes" id="UP001320420"/>
    </source>
</evidence>
<dbReference type="Pfam" id="PF01370">
    <property type="entry name" value="Epimerase"/>
    <property type="match status" value="1"/>
</dbReference>
<comment type="similarity">
    <text evidence="2">Belongs to the NAD(P)-dependent epimerase/dehydratase family. Dihydroflavonol-4-reductase subfamily.</text>
</comment>
<evidence type="ECO:0000259" key="3">
    <source>
        <dbReference type="Pfam" id="PF01370"/>
    </source>
</evidence>
<evidence type="ECO:0000313" key="4">
    <source>
        <dbReference type="EMBL" id="KAK7754181.1"/>
    </source>
</evidence>
<dbReference type="Proteomes" id="UP001320420">
    <property type="component" value="Unassembled WGS sequence"/>
</dbReference>
<dbReference type="Gene3D" id="3.40.50.720">
    <property type="entry name" value="NAD(P)-binding Rossmann-like Domain"/>
    <property type="match status" value="1"/>
</dbReference>
<accession>A0AAN9UUF1</accession>
<keyword evidence="1" id="KW-0560">Oxidoreductase</keyword>
<dbReference type="PANTHER" id="PTHR10366">
    <property type="entry name" value="NAD DEPENDENT EPIMERASE/DEHYDRATASE"/>
    <property type="match status" value="1"/>
</dbReference>
<dbReference type="AlphaFoldDB" id="A0AAN9UUF1"/>
<proteinExistence type="inferred from homology"/>
<comment type="caution">
    <text evidence="4">The sequence shown here is derived from an EMBL/GenBank/DDBJ whole genome shotgun (WGS) entry which is preliminary data.</text>
</comment>
<dbReference type="SUPFAM" id="SSF51735">
    <property type="entry name" value="NAD(P)-binding Rossmann-fold domains"/>
    <property type="match status" value="1"/>
</dbReference>
<dbReference type="GO" id="GO:0016616">
    <property type="term" value="F:oxidoreductase activity, acting on the CH-OH group of donors, NAD or NADP as acceptor"/>
    <property type="evidence" value="ECO:0007669"/>
    <property type="project" value="TreeGrafter"/>
</dbReference>
<dbReference type="InterPro" id="IPR001509">
    <property type="entry name" value="Epimerase_deHydtase"/>
</dbReference>
<evidence type="ECO:0000256" key="2">
    <source>
        <dbReference type="ARBA" id="ARBA00023445"/>
    </source>
</evidence>
<organism evidence="4 5">
    <name type="scientific">Diatrype stigma</name>
    <dbReference type="NCBI Taxonomy" id="117547"/>
    <lineage>
        <taxon>Eukaryota</taxon>
        <taxon>Fungi</taxon>
        <taxon>Dikarya</taxon>
        <taxon>Ascomycota</taxon>
        <taxon>Pezizomycotina</taxon>
        <taxon>Sordariomycetes</taxon>
        <taxon>Xylariomycetidae</taxon>
        <taxon>Xylariales</taxon>
        <taxon>Diatrypaceae</taxon>
        <taxon>Diatrype</taxon>
    </lineage>
</organism>
<dbReference type="PROSITE" id="PS51257">
    <property type="entry name" value="PROKAR_LIPOPROTEIN"/>
    <property type="match status" value="1"/>
</dbReference>
<dbReference type="PANTHER" id="PTHR10366:SF562">
    <property type="entry name" value="ALDEHYDE REDUCTASE II (AFU_ORTHOLOGUE AFUA_1G11360)"/>
    <property type="match status" value="1"/>
</dbReference>
<reference evidence="4 5" key="1">
    <citation type="submission" date="2024-02" db="EMBL/GenBank/DDBJ databases">
        <title>De novo assembly and annotation of 12 fungi associated with fruit tree decline syndrome in Ontario, Canada.</title>
        <authorList>
            <person name="Sulman M."/>
            <person name="Ellouze W."/>
            <person name="Ilyukhin E."/>
        </authorList>
    </citation>
    <scope>NUCLEOTIDE SEQUENCE [LARGE SCALE GENOMIC DNA]</scope>
    <source>
        <strain evidence="4 5">M11/M66-122</strain>
    </source>
</reference>